<organism evidence="9 10">
    <name type="scientific">Bacillus swezeyi</name>
    <dbReference type="NCBI Taxonomy" id="1925020"/>
    <lineage>
        <taxon>Bacteria</taxon>
        <taxon>Bacillati</taxon>
        <taxon>Bacillota</taxon>
        <taxon>Bacilli</taxon>
        <taxon>Bacillales</taxon>
        <taxon>Bacillaceae</taxon>
        <taxon>Bacillus</taxon>
    </lineage>
</organism>
<evidence type="ECO:0000256" key="2">
    <source>
        <dbReference type="ARBA" id="ARBA00022475"/>
    </source>
</evidence>
<evidence type="ECO:0000256" key="8">
    <source>
        <dbReference type="SAM" id="SignalP"/>
    </source>
</evidence>
<dbReference type="InterPro" id="IPR022781">
    <property type="entry name" value="Flagellar_biosynth_FliO"/>
</dbReference>
<protein>
    <submittedName>
        <fullName evidence="9">Flagella biosynthesis protein FliZ</fullName>
    </submittedName>
</protein>
<dbReference type="NCBIfam" id="NF009951">
    <property type="entry name" value="PRK13415.1"/>
    <property type="match status" value="1"/>
</dbReference>
<evidence type="ECO:0000313" key="9">
    <source>
        <dbReference type="EMBL" id="OMI08285.1"/>
    </source>
</evidence>
<reference evidence="9 10" key="1">
    <citation type="submission" date="2017-01" db="EMBL/GenBank/DDBJ databases">
        <title>Bacillus phylogenomics.</title>
        <authorList>
            <person name="Dunlap C."/>
        </authorList>
    </citation>
    <scope>NUCLEOTIDE SEQUENCE [LARGE SCALE GENOMIC DNA]</scope>
    <source>
        <strain evidence="9 10">NRRL B-41282</strain>
    </source>
</reference>
<dbReference type="GO" id="GO:0016020">
    <property type="term" value="C:membrane"/>
    <property type="evidence" value="ECO:0007669"/>
    <property type="project" value="InterPro"/>
</dbReference>
<dbReference type="OrthoDB" id="2376965at2"/>
<evidence type="ECO:0000313" key="10">
    <source>
        <dbReference type="Proteomes" id="UP000187367"/>
    </source>
</evidence>
<feature type="transmembrane region" description="Helical" evidence="7">
    <location>
        <begin position="80"/>
        <end position="98"/>
    </location>
</feature>
<name>A0A1R1QUF0_9BACI</name>
<feature type="region of interest" description="Disordered" evidence="6">
    <location>
        <begin position="38"/>
        <end position="73"/>
    </location>
</feature>
<keyword evidence="9" id="KW-0966">Cell projection</keyword>
<comment type="subcellular location">
    <subcellularLocation>
        <location evidence="1">Cell membrane</location>
    </subcellularLocation>
</comment>
<keyword evidence="2" id="KW-1003">Cell membrane</keyword>
<comment type="caution">
    <text evidence="9">The sequence shown here is derived from an EMBL/GenBank/DDBJ whole genome shotgun (WGS) entry which is preliminary data.</text>
</comment>
<keyword evidence="9" id="KW-0969">Cilium</keyword>
<keyword evidence="8" id="KW-0732">Signal</keyword>
<dbReference type="Proteomes" id="UP000187367">
    <property type="component" value="Unassembled WGS sequence"/>
</dbReference>
<keyword evidence="10" id="KW-1185">Reference proteome</keyword>
<keyword evidence="9" id="KW-0282">Flagellum</keyword>
<evidence type="ECO:0000256" key="4">
    <source>
        <dbReference type="ARBA" id="ARBA00022989"/>
    </source>
</evidence>
<evidence type="ECO:0000256" key="3">
    <source>
        <dbReference type="ARBA" id="ARBA00022692"/>
    </source>
</evidence>
<accession>A0A1R1RZA7</accession>
<feature type="signal peptide" evidence="8">
    <location>
        <begin position="1"/>
        <end position="27"/>
    </location>
</feature>
<keyword evidence="4 7" id="KW-1133">Transmembrane helix</keyword>
<keyword evidence="3 7" id="KW-0812">Transmembrane</keyword>
<evidence type="ECO:0000256" key="7">
    <source>
        <dbReference type="SAM" id="Phobius"/>
    </source>
</evidence>
<keyword evidence="5 7" id="KW-0472">Membrane</keyword>
<proteinExistence type="predicted"/>
<sequence length="223" mass="24994">MFKKSLIFIAGICLLLFLAMPHSSASAEESADQTVDQLFDKDTGKSKEKKEDKTENKSSHSIKEETESDPPSPSVSIFDFVKMIGALLFVIFLIYALVKFMNKRNRLLKPFQYVENIGGTSLGQNKSVQLIKVGNRVLVVGVGENIQLLKEIDDEKEYEDILAQHEAAVSSKIEWQKWVDQVKVPGAQKQGVKASFSESLKAQLSELKQNHAKGRKKGQNQHE</sequence>
<evidence type="ECO:0000256" key="1">
    <source>
        <dbReference type="ARBA" id="ARBA00004236"/>
    </source>
</evidence>
<evidence type="ECO:0000256" key="6">
    <source>
        <dbReference type="SAM" id="MobiDB-lite"/>
    </source>
</evidence>
<feature type="chain" id="PRO_5014066013" evidence="8">
    <location>
        <begin position="28"/>
        <end position="223"/>
    </location>
</feature>
<feature type="compositionally biased region" description="Basic and acidic residues" evidence="6">
    <location>
        <begin position="38"/>
        <end position="65"/>
    </location>
</feature>
<dbReference type="AlphaFoldDB" id="A0A1R1QUF0"/>
<dbReference type="GO" id="GO:0044781">
    <property type="term" value="P:bacterial-type flagellum organization"/>
    <property type="evidence" value="ECO:0007669"/>
    <property type="project" value="InterPro"/>
</dbReference>
<evidence type="ECO:0000256" key="5">
    <source>
        <dbReference type="ARBA" id="ARBA00023136"/>
    </source>
</evidence>
<dbReference type="Pfam" id="PF04347">
    <property type="entry name" value="FliO"/>
    <property type="match status" value="1"/>
</dbReference>
<dbReference type="EMBL" id="MTJL01000007">
    <property type="protein sequence ID" value="OMI08285.1"/>
    <property type="molecule type" value="Genomic_DNA"/>
</dbReference>
<gene>
    <name evidence="9" type="ORF">BW143_04360</name>
</gene>
<accession>A0A1R1QUF0</accession>